<reference evidence="8 9" key="1">
    <citation type="submission" date="2019-05" db="EMBL/GenBank/DDBJ databases">
        <title>Draft genome sequence of Nonomuraea zeae DSM 100528.</title>
        <authorList>
            <person name="Saricaoglu S."/>
            <person name="Isik K."/>
        </authorList>
    </citation>
    <scope>NUCLEOTIDE SEQUENCE [LARGE SCALE GENOMIC DNA]</scope>
    <source>
        <strain evidence="8 9">DSM 100528</strain>
    </source>
</reference>
<dbReference type="GO" id="GO:0005576">
    <property type="term" value="C:extracellular region"/>
    <property type="evidence" value="ECO:0007669"/>
    <property type="project" value="UniProtKB-SubCell"/>
</dbReference>
<dbReference type="Pfam" id="PF05593">
    <property type="entry name" value="RHS_repeat"/>
    <property type="match status" value="1"/>
</dbReference>
<feature type="region of interest" description="Disordered" evidence="5">
    <location>
        <begin position="1282"/>
        <end position="1301"/>
    </location>
</feature>
<keyword evidence="3" id="KW-0677">Repeat</keyword>
<name>A0A5S4GPY3_9ACTN</name>
<evidence type="ECO:0000256" key="3">
    <source>
        <dbReference type="ARBA" id="ARBA00022737"/>
    </source>
</evidence>
<protein>
    <submittedName>
        <fullName evidence="8">Sugar-binding protein</fullName>
    </submittedName>
</protein>
<dbReference type="OrthoDB" id="9765204at2"/>
<evidence type="ECO:0000259" key="6">
    <source>
        <dbReference type="Pfam" id="PF12256"/>
    </source>
</evidence>
<gene>
    <name evidence="8" type="ORF">ETD85_15110</name>
</gene>
<feature type="region of interest" description="Disordered" evidence="5">
    <location>
        <begin position="2552"/>
        <end position="2577"/>
    </location>
</feature>
<dbReference type="PANTHER" id="PTHR32305:SF15">
    <property type="entry name" value="PROTEIN RHSA-RELATED"/>
    <property type="match status" value="1"/>
</dbReference>
<dbReference type="Pfam" id="PF25023">
    <property type="entry name" value="TEN_YD-shell"/>
    <property type="match status" value="1"/>
</dbReference>
<dbReference type="InterPro" id="IPR006530">
    <property type="entry name" value="YD"/>
</dbReference>
<evidence type="ECO:0000313" key="9">
    <source>
        <dbReference type="Proteomes" id="UP000306628"/>
    </source>
</evidence>
<feature type="domain" description="Insecticide toxin TcdB middle/N-terminal" evidence="6">
    <location>
        <begin position="1477"/>
        <end position="1607"/>
    </location>
</feature>
<evidence type="ECO:0000259" key="7">
    <source>
        <dbReference type="Pfam" id="PF25023"/>
    </source>
</evidence>
<dbReference type="InterPro" id="IPR003284">
    <property type="entry name" value="Sal_SpvB"/>
</dbReference>
<evidence type="ECO:0000256" key="1">
    <source>
        <dbReference type="ARBA" id="ARBA00004613"/>
    </source>
</evidence>
<dbReference type="Proteomes" id="UP000306628">
    <property type="component" value="Unassembled WGS sequence"/>
</dbReference>
<evidence type="ECO:0000313" key="8">
    <source>
        <dbReference type="EMBL" id="TMR35018.1"/>
    </source>
</evidence>
<evidence type="ECO:0000256" key="2">
    <source>
        <dbReference type="ARBA" id="ARBA00022525"/>
    </source>
</evidence>
<dbReference type="InterPro" id="IPR050708">
    <property type="entry name" value="T6SS_VgrG/RHS"/>
</dbReference>
<dbReference type="InterPro" id="IPR022045">
    <property type="entry name" value="TcdB_toxin_mid/N"/>
</dbReference>
<evidence type="ECO:0000256" key="4">
    <source>
        <dbReference type="ARBA" id="ARBA00023026"/>
    </source>
</evidence>
<dbReference type="InterPro" id="IPR031325">
    <property type="entry name" value="RHS_repeat"/>
</dbReference>
<dbReference type="NCBIfam" id="TIGR03696">
    <property type="entry name" value="Rhs_assc_core"/>
    <property type="match status" value="1"/>
</dbReference>
<dbReference type="InterPro" id="IPR056823">
    <property type="entry name" value="TEN-like_YD-shell"/>
</dbReference>
<dbReference type="NCBIfam" id="TIGR01643">
    <property type="entry name" value="YD_repeat_2x"/>
    <property type="match status" value="1"/>
</dbReference>
<comment type="caution">
    <text evidence="8">The sequence shown here is derived from an EMBL/GenBank/DDBJ whole genome shotgun (WGS) entry which is preliminary data.</text>
</comment>
<sequence>MGGAGMFRHVLSGGLVLVLIAAGFARSGPADVRTVADPTVIPAPLSSCGFGTGATTTTPGMPDHQEAVSPAERQAHTVAFSGAKVVVKPGTVRQPVSIGITALTGAGVTVPQDMTNVTGKAVAGFRFTPHPMQFAAPVEVTLPYDATLLTDDVTAQDLYTYFFDEASLCWQPLQRVKVDEAGHTVTSLTDHFTDMINAAVSTPEHPANESFDPNQLKGVQAADPGSKVNLIAPPQPGNTGDNRLSYPIEVPPGRLGLQPQLNVSYSSESGNGWMGVGWDLSTPSITIDTRWGVPRYAADKETETYLLNGAQLTPPANRGTPQPRSSEKTFHARVEGTFMRIVRHGSSPKDYTWECTDKSGVRWIYDTTLKDGAGNVYTWALREVRDLHGNVVRYDHEQVDVPGAEPGRNLYVTKITYSGHYSVTFLRDRDLGEPLRKDQIIDARGGFKQVTADLLRRIDVRLDDTLIRRYAFAYTTGAFGKTLLASIAQLDSQGAPFNKHDFSYYDDIRDAQGNYQAFSPAEWTSPSDHLSNELLNLTPSHQGDASALSAGSSLSEGAHLYLGVGGSPSKTNSVGLKVGGGHTSNEGVLALIDVDGDGLPDKVFRDHDQVRYRKNLSGPHGQTRFAGDSHPLDLPGILDETSNTLTLGVEGFPGGVAAQADFVNAFSTTATYFADVNGDGVSDLVKGDSVLFGRVGADGTPVYGVSGDTPVPVSPGHLETDGLFDFSQDRDRLNESFPLLDSVRRWVAPFDGTVKVEGPVKLASTKSVDGVRVAVQHEDAELWSATIGPEDPAEHAPEGVDSVAVRRGDRLYFRVQSVSDGTDDEVSWNPQVSYLGVADVRDVNGLAPYVYRASDDFTQGGRSTEVKVPLDGTMHLSGDVRRSRATTDDVTAVITADGTPLFQQKITGDSLPIDVDVPVQKGQTLKWRLQIDSPIDLGALTWTPEATYVEHPDIKVSPPYDVDMYPIDELTGPQGSFTVAAGGDLTIDPSLAFDFGTAKPSGRVVFTVKRRGALVAKKTFDVHEGVLTSPGQFGIQAATGDELFFDFSTLDPRLRSFLTGQAVRAGDQDAPSAFHSAAVEGAFPQPYRGWGAAGYNGARATQPIAQDDLVIDDGFGDQLPGSVDQTGFGQDPRVKPPKVVPFAPSPAQNRWGVGDSSWIGPEGGSSARFGGGSVDLPSPADLGDAVAVPRLSRSRQISLSGGIGPAGASAAKGDSTGQLDFMDMNGDRFPDVVSSGGIQYTDPTGGLGDTRGPLPDGAVRRTGTESGSISAGSAARVIATGRGYASPPGTTTAATATAGSDMPPLGIGGSLGASDADQQFDLLDLNGDALPDRVYSDGRVALNLGYRFGAPEPFRNPGPLNKGSGVDAGLNLGFNTDFYGFAGGVSYDESSTSSSSTLMDMNGDGLLDRVISGDPIKVGLNTGSGFEQPVEFRGSLKSVNTDANARLGAAAYFTFSICFLTVCVVVNPGGHASKGTSRTEEALRDLNGDGYADHVSSTKDDQLVVAENRTGRTNLLKTVARPLGGRLDFDYSRDGNTFGQPQSRFVLSRVAVDDGRADDGPGQVSTYTYDDGVYDRLEREFDGYKTVVSHEDTRRVTRTYRTDGHYTRGLVVSTVTADDDGHKFVETTNTYTLDGDPADTTATIFPALTRTDVRYFEGAATAGKSTFTTYEYDNVGNITKSFDAGDAGAADDVDTRIGYSACVPGSPDVIDVFSGGTLLRHRESTVDCATGDVTRQVAELADGSSAVTDLAYFDNGNLRTCTGPANRSGQRYTETYAYDAVVSTYVESVTDSFGFRSTSTHDLRFGLQESGTDLNQQTVRNTYDAAGRLSSVTGPYEASSGHHTVDFEYHPEASVPYGITRHFDGQAGDPLDTIDTITFTDGLDRVIQTKTDATVAHVPVVVVSGRVVYDALGRAVEEFFPVTEAKGPGNTTFTAAFDTVAPTAKTYDVQDRVTKVVLPDRTTSTARYGFGLSQFETVATDANGKVVRTYRDVRGQMTSIKDSVSTTGFGYDALGQRTSIVDDKGNTTTMSYDNFGRRTVVADPSSGRTETVYDLAGNPIKKINAAGAAVQYTYDFNRLSGVRYPIFTGNNVTYTYGGPGAPNNTANRIAAVVDGAGSVAREYGPLGELTKETRTVHAQGSHVLTFTTQYRYDTWNRVLDLTFPDGEVLTYHYDSGGQVDAATGLKGGTTYQYLKRLDYDKFGQRALADTGNGTRTQYTYDPLTRRLQNLRASLAQGTVFENTTYGYDGVGNLTSLQNAAGPPSSESFQYDDVYRLTHAQGTFKSDPYTLDLRYDSISNITSKALTHGKDSYTNAYTYGGAHAASQIGIQSFAYDANGNQISRNQQPRPRRQLIWDEDNRLACDHENVQSKDLPQSPDSCDNAGGAPNARYFYDDQGTRVVKDGAQFHVYPNQNYSTNGNKEYKHIYVGSTRLLTKQVEQPHKVEDRQFYAHNDHLGSTGYVTDSSGGLVETLKYIPGGETWVDDKPSQPVPLEFGGKELDDETGMYYFGARYYDPRTAAWQSADPALPDSGTTSLALSSYLYGNANPLRYTDPDGLSPASGSSGDQPPPPLTAEDGYYAEYSTSTGEGATHYSIAEDGQPYADYRVEYPEPVSQGKAGLMARFQRSLAGRILAKAMDSRAPVMTNQKGGGVQATPRSEAVDNTVKRGLSAAEDVGPGRGGKGGGGRLQSGIDPVARAGNVADAVGRAGFWAGLIHGIFADYETMQDAKAHGRTYSEEVEQRHRDYKYTTIFPWGFVIENKEYCPDDSCIQ</sequence>
<organism evidence="8 9">
    <name type="scientific">Nonomuraea zeae</name>
    <dbReference type="NCBI Taxonomy" id="1642303"/>
    <lineage>
        <taxon>Bacteria</taxon>
        <taxon>Bacillati</taxon>
        <taxon>Actinomycetota</taxon>
        <taxon>Actinomycetes</taxon>
        <taxon>Streptosporangiales</taxon>
        <taxon>Streptosporangiaceae</taxon>
        <taxon>Nonomuraea</taxon>
    </lineage>
</organism>
<feature type="domain" description="Teneurin-like YD-shell" evidence="7">
    <location>
        <begin position="2390"/>
        <end position="2528"/>
    </location>
</feature>
<proteinExistence type="predicted"/>
<dbReference type="PANTHER" id="PTHR32305">
    <property type="match status" value="1"/>
</dbReference>
<dbReference type="InterPro" id="IPR022385">
    <property type="entry name" value="Rhs_assc_core"/>
</dbReference>
<feature type="compositionally biased region" description="Low complexity" evidence="5">
    <location>
        <begin position="1285"/>
        <end position="1300"/>
    </location>
</feature>
<dbReference type="GO" id="GO:0005737">
    <property type="term" value="C:cytoplasm"/>
    <property type="evidence" value="ECO:0007669"/>
    <property type="project" value="InterPro"/>
</dbReference>
<accession>A0A5S4GPY3</accession>
<evidence type="ECO:0000256" key="5">
    <source>
        <dbReference type="SAM" id="MobiDB-lite"/>
    </source>
</evidence>
<dbReference type="InterPro" id="IPR028994">
    <property type="entry name" value="Integrin_alpha_N"/>
</dbReference>
<dbReference type="Pfam" id="PF12256">
    <property type="entry name" value="TcdB_toxin_midN"/>
    <property type="match status" value="1"/>
</dbReference>
<dbReference type="SUPFAM" id="SSF69318">
    <property type="entry name" value="Integrin alpha N-terminal domain"/>
    <property type="match status" value="2"/>
</dbReference>
<comment type="subcellular location">
    <subcellularLocation>
        <location evidence="1">Secreted</location>
    </subcellularLocation>
</comment>
<keyword evidence="4" id="KW-0843">Virulence</keyword>
<dbReference type="Gene3D" id="2.180.10.10">
    <property type="entry name" value="RHS repeat-associated core"/>
    <property type="match status" value="3"/>
</dbReference>
<dbReference type="EMBL" id="VCKX01000038">
    <property type="protein sequence ID" value="TMR35018.1"/>
    <property type="molecule type" value="Genomic_DNA"/>
</dbReference>
<keyword evidence="9" id="KW-1185">Reference proteome</keyword>
<keyword evidence="2" id="KW-0964">Secreted</keyword>
<dbReference type="Pfam" id="PF03534">
    <property type="entry name" value="SpvB"/>
    <property type="match status" value="1"/>
</dbReference>